<dbReference type="EMBL" id="FNIB01000003">
    <property type="protein sequence ID" value="SDM99186.1"/>
    <property type="molecule type" value="Genomic_DNA"/>
</dbReference>
<proteinExistence type="predicted"/>
<evidence type="ECO:0000313" key="2">
    <source>
        <dbReference type="Proteomes" id="UP000199639"/>
    </source>
</evidence>
<gene>
    <name evidence="1" type="ORF">SAMN05216368_103151</name>
</gene>
<accession>A0A5E9GSD4</accession>
<name>A0A5E9GSD4_9MICO</name>
<dbReference type="RefSeq" id="WP_166792444.1">
    <property type="nucleotide sequence ID" value="NZ_FNIB01000003.1"/>
</dbReference>
<dbReference type="Proteomes" id="UP000199639">
    <property type="component" value="Unassembled WGS sequence"/>
</dbReference>
<protein>
    <submittedName>
        <fullName evidence="1">Uncharacterized protein</fullName>
    </submittedName>
</protein>
<dbReference type="STRING" id="1424659.SAMN05216368_103151"/>
<reference evidence="1 2" key="1">
    <citation type="submission" date="2016-10" db="EMBL/GenBank/DDBJ databases">
        <authorList>
            <person name="Varghese N."/>
            <person name="Submissions S."/>
        </authorList>
    </citation>
    <scope>NUCLEOTIDE SEQUENCE [LARGE SCALE GENOMIC DNA]</scope>
    <source>
        <strain evidence="1 2">CGMCC 1.11215</strain>
    </source>
</reference>
<dbReference type="AlphaFoldDB" id="A0A5E9GSD4"/>
<evidence type="ECO:0000313" key="1">
    <source>
        <dbReference type="EMBL" id="SDM99186.1"/>
    </source>
</evidence>
<organism evidence="1 2">
    <name type="scientific">Cryobacterium flavum</name>
    <dbReference type="NCBI Taxonomy" id="1424659"/>
    <lineage>
        <taxon>Bacteria</taxon>
        <taxon>Bacillati</taxon>
        <taxon>Actinomycetota</taxon>
        <taxon>Actinomycetes</taxon>
        <taxon>Micrococcales</taxon>
        <taxon>Microbacteriaceae</taxon>
        <taxon>Cryobacterium</taxon>
    </lineage>
</organism>
<sequence>MDTAQAHIDVAPLPSARELRRRSNVLVQLVRFLQLNVKMYLLAKRHH</sequence>